<reference evidence="2" key="1">
    <citation type="submission" date="2017-01" db="EMBL/GenBank/DDBJ databases">
        <title>A deep insight into the sialotranscriptome of adult male and female Cluex tarsalis mosquitoes.</title>
        <authorList>
            <person name="Ribeiro J.M."/>
            <person name="Moreira F."/>
            <person name="Bernard K.A."/>
            <person name="Calvo E."/>
        </authorList>
    </citation>
    <scope>NUCLEOTIDE SEQUENCE</scope>
    <source>
        <strain evidence="2">Kern County</strain>
        <tissue evidence="2">Salivary glands</tissue>
    </source>
</reference>
<accession>A0A1Q3EZ90</accession>
<sequence length="668" mass="75505">MDTTEEVLCFEESASTISNGGGGGGGPDENATEEAVNAGEAAEQPEQGKEGEENGLQELKTTESSASVQVQDAAADEDVIVLDSDEEMDRKPVLAELEAKLKKEKKEGEEEKEEKKKVEAEAAAAEPDDGEPEDMADMTVVDEADCSDADSDLDENGETRQWDCPLAKKAPRTYREKDFRPTEKDPRCKADWTLATFWPVYVSNFRLFHKFDSDTNCIHAVHKYFAAKGLPAFMVFRWKDNFFTEYQKRVGLYDFLVYFCTEKDANRAIQWCNRESYYGHRLNIYNGRTPDLFSKHKSWRLKHLKSEDKLETETNLEQYLKRYGEVRCVSKQDLDGVLVEFDKTFDDFESLFAEDRRIEASPIEGPVSRQRFVERDVEDEILKWIEGKPKVLKTRPRIFLLRSLKHGVIPDMWNLWLKPESEALLEFKNKRREGPPGRTVNRYPPQHVSRRGNPLPHRPGPPGGPKQTPRSQNYRAKQPGGGGPGAGASAGPPRVRDPVPHRPARRDRSPYRSPPPPRARRERSRSNHRSGPSRPLDDIDKIIKLKQELADLYARQLDGVSSPGPRHGPRDGAGSGSSRSRPQPYHWNRQRDDLPGDRPVGGGRRDDVAPRRKPDGPAPPPLRREPYSRPQGANLDGDSLFPKRVRTRGRKKPRGAGAVGSAPPRKNP</sequence>
<protein>
    <submittedName>
        <fullName evidence="2">Uncharacterized protein</fullName>
    </submittedName>
</protein>
<evidence type="ECO:0000256" key="1">
    <source>
        <dbReference type="SAM" id="MobiDB-lite"/>
    </source>
</evidence>
<feature type="region of interest" description="Disordered" evidence="1">
    <location>
        <begin position="554"/>
        <end position="668"/>
    </location>
</feature>
<feature type="compositionally biased region" description="Basic and acidic residues" evidence="1">
    <location>
        <begin position="603"/>
        <end position="615"/>
    </location>
</feature>
<feature type="region of interest" description="Disordered" evidence="1">
    <location>
        <begin position="1"/>
        <end position="135"/>
    </location>
</feature>
<evidence type="ECO:0000313" key="2">
    <source>
        <dbReference type="EMBL" id="JAV20609.1"/>
    </source>
</evidence>
<proteinExistence type="predicted"/>
<feature type="compositionally biased region" description="Acidic residues" evidence="1">
    <location>
        <begin position="74"/>
        <end position="87"/>
    </location>
</feature>
<feature type="compositionally biased region" description="Gly residues" evidence="1">
    <location>
        <begin position="479"/>
        <end position="488"/>
    </location>
</feature>
<feature type="compositionally biased region" description="Basic and acidic residues" evidence="1">
    <location>
        <begin position="494"/>
        <end position="510"/>
    </location>
</feature>
<feature type="compositionally biased region" description="Low complexity" evidence="1">
    <location>
        <begin position="63"/>
        <end position="73"/>
    </location>
</feature>
<organism evidence="2">
    <name type="scientific">Culex tarsalis</name>
    <name type="common">Encephalitis mosquito</name>
    <dbReference type="NCBI Taxonomy" id="7177"/>
    <lineage>
        <taxon>Eukaryota</taxon>
        <taxon>Metazoa</taxon>
        <taxon>Ecdysozoa</taxon>
        <taxon>Arthropoda</taxon>
        <taxon>Hexapoda</taxon>
        <taxon>Insecta</taxon>
        <taxon>Pterygota</taxon>
        <taxon>Neoptera</taxon>
        <taxon>Endopterygota</taxon>
        <taxon>Diptera</taxon>
        <taxon>Nematocera</taxon>
        <taxon>Culicoidea</taxon>
        <taxon>Culicidae</taxon>
        <taxon>Culicinae</taxon>
        <taxon>Culicini</taxon>
        <taxon>Culex</taxon>
        <taxon>Culex</taxon>
    </lineage>
</organism>
<feature type="compositionally biased region" description="Basic and acidic residues" evidence="1">
    <location>
        <begin position="88"/>
        <end position="120"/>
    </location>
</feature>
<feature type="region of interest" description="Disordered" evidence="1">
    <location>
        <begin position="428"/>
        <end position="542"/>
    </location>
</feature>
<feature type="compositionally biased region" description="Acidic residues" evidence="1">
    <location>
        <begin position="126"/>
        <end position="135"/>
    </location>
</feature>
<dbReference type="AlphaFoldDB" id="A0A1Q3EZ90"/>
<feature type="compositionally biased region" description="Basic residues" evidence="1">
    <location>
        <begin position="518"/>
        <end position="528"/>
    </location>
</feature>
<feature type="compositionally biased region" description="Basic residues" evidence="1">
    <location>
        <begin position="643"/>
        <end position="654"/>
    </location>
</feature>
<dbReference type="EMBL" id="GFDL01014436">
    <property type="protein sequence ID" value="JAV20609.1"/>
    <property type="molecule type" value="Transcribed_RNA"/>
</dbReference>
<name>A0A1Q3EZ90_CULTA</name>